<gene>
    <name evidence="2" type="ORF">COU82_01685</name>
</gene>
<organism evidence="2 3">
    <name type="scientific">Candidatus Portnoybacteria bacterium CG10_big_fil_rev_8_21_14_0_10_38_18</name>
    <dbReference type="NCBI Taxonomy" id="1974813"/>
    <lineage>
        <taxon>Bacteria</taxon>
        <taxon>Candidatus Portnoyibacteriota</taxon>
    </lineage>
</organism>
<proteinExistence type="predicted"/>
<protein>
    <submittedName>
        <fullName evidence="2">Uncharacterized protein</fullName>
    </submittedName>
</protein>
<evidence type="ECO:0000256" key="1">
    <source>
        <dbReference type="SAM" id="Phobius"/>
    </source>
</evidence>
<feature type="transmembrane region" description="Helical" evidence="1">
    <location>
        <begin position="12"/>
        <end position="33"/>
    </location>
</feature>
<accession>A0A2M8KC38</accession>
<comment type="caution">
    <text evidence="2">The sequence shown here is derived from an EMBL/GenBank/DDBJ whole genome shotgun (WGS) entry which is preliminary data.</text>
</comment>
<keyword evidence="1" id="KW-0812">Transmembrane</keyword>
<keyword evidence="1" id="KW-1133">Transmembrane helix</keyword>
<name>A0A2M8KC38_9BACT</name>
<keyword evidence="1" id="KW-0472">Membrane</keyword>
<sequence>MVLLSKQRKRQQILLIVALAVILIALGVLYFGFLKKPNPVSQEALPAEITPSPAISQATSLLDEKLKRINKLDFEFLNEEILSFLKIHGNLPVQKGATGRENPFIPY</sequence>
<reference evidence="3" key="1">
    <citation type="submission" date="2017-09" db="EMBL/GenBank/DDBJ databases">
        <title>Depth-based differentiation of microbial function through sediment-hosted aquifers and enrichment of novel symbionts in the deep terrestrial subsurface.</title>
        <authorList>
            <person name="Probst A.J."/>
            <person name="Ladd B."/>
            <person name="Jarett J.K."/>
            <person name="Geller-Mcgrath D.E."/>
            <person name="Sieber C.M.K."/>
            <person name="Emerson J.B."/>
            <person name="Anantharaman K."/>
            <person name="Thomas B.C."/>
            <person name="Malmstrom R."/>
            <person name="Stieglmeier M."/>
            <person name="Klingl A."/>
            <person name="Woyke T."/>
            <person name="Ryan C.M."/>
            <person name="Banfield J.F."/>
        </authorList>
    </citation>
    <scope>NUCLEOTIDE SEQUENCE [LARGE SCALE GENOMIC DNA]</scope>
</reference>
<dbReference type="EMBL" id="PFDX01000018">
    <property type="protein sequence ID" value="PJE57492.1"/>
    <property type="molecule type" value="Genomic_DNA"/>
</dbReference>
<dbReference type="AlphaFoldDB" id="A0A2M8KC38"/>
<evidence type="ECO:0000313" key="3">
    <source>
        <dbReference type="Proteomes" id="UP000231648"/>
    </source>
</evidence>
<evidence type="ECO:0000313" key="2">
    <source>
        <dbReference type="EMBL" id="PJE57492.1"/>
    </source>
</evidence>
<dbReference type="Proteomes" id="UP000231648">
    <property type="component" value="Unassembled WGS sequence"/>
</dbReference>